<dbReference type="AlphaFoldDB" id="A0A1Y2I3W4"/>
<protein>
    <submittedName>
        <fullName evidence="2">Uncharacterized protein</fullName>
    </submittedName>
</protein>
<feature type="compositionally biased region" description="Polar residues" evidence="1">
    <location>
        <begin position="23"/>
        <end position="32"/>
    </location>
</feature>
<evidence type="ECO:0000313" key="2">
    <source>
        <dbReference type="EMBL" id="ORZ40082.1"/>
    </source>
</evidence>
<keyword evidence="3" id="KW-1185">Reference proteome</keyword>
<evidence type="ECO:0000256" key="1">
    <source>
        <dbReference type="SAM" id="MobiDB-lite"/>
    </source>
</evidence>
<name>A0A1Y2I3W4_9FUNG</name>
<dbReference type="Proteomes" id="UP000193411">
    <property type="component" value="Unassembled WGS sequence"/>
</dbReference>
<comment type="caution">
    <text evidence="2">The sequence shown here is derived from an EMBL/GenBank/DDBJ whole genome shotgun (WGS) entry which is preliminary data.</text>
</comment>
<feature type="compositionally biased region" description="Polar residues" evidence="1">
    <location>
        <begin position="62"/>
        <end position="73"/>
    </location>
</feature>
<sequence length="73" mass="8470">MLRSTSIRRRRRNRTRRNDDTQIHNQSETAHSTCRARYIAPTRARVLKEKNRRHRSACAGNRCSQPSSALHGG</sequence>
<dbReference type="EMBL" id="MCFL01000004">
    <property type="protein sequence ID" value="ORZ40082.1"/>
    <property type="molecule type" value="Genomic_DNA"/>
</dbReference>
<feature type="region of interest" description="Disordered" evidence="1">
    <location>
        <begin position="50"/>
        <end position="73"/>
    </location>
</feature>
<organism evidence="2 3">
    <name type="scientific">Catenaria anguillulae PL171</name>
    <dbReference type="NCBI Taxonomy" id="765915"/>
    <lineage>
        <taxon>Eukaryota</taxon>
        <taxon>Fungi</taxon>
        <taxon>Fungi incertae sedis</taxon>
        <taxon>Blastocladiomycota</taxon>
        <taxon>Blastocladiomycetes</taxon>
        <taxon>Blastocladiales</taxon>
        <taxon>Catenariaceae</taxon>
        <taxon>Catenaria</taxon>
    </lineage>
</organism>
<evidence type="ECO:0000313" key="3">
    <source>
        <dbReference type="Proteomes" id="UP000193411"/>
    </source>
</evidence>
<feature type="region of interest" description="Disordered" evidence="1">
    <location>
        <begin position="1"/>
        <end position="33"/>
    </location>
</feature>
<reference evidence="2 3" key="1">
    <citation type="submission" date="2016-07" db="EMBL/GenBank/DDBJ databases">
        <title>Pervasive Adenine N6-methylation of Active Genes in Fungi.</title>
        <authorList>
            <consortium name="DOE Joint Genome Institute"/>
            <person name="Mondo S.J."/>
            <person name="Dannebaum R.O."/>
            <person name="Kuo R.C."/>
            <person name="Labutti K."/>
            <person name="Haridas S."/>
            <person name="Kuo A."/>
            <person name="Salamov A."/>
            <person name="Ahrendt S.R."/>
            <person name="Lipzen A."/>
            <person name="Sullivan W."/>
            <person name="Andreopoulos W.B."/>
            <person name="Clum A."/>
            <person name="Lindquist E."/>
            <person name="Daum C."/>
            <person name="Ramamoorthy G.K."/>
            <person name="Gryganskyi A."/>
            <person name="Culley D."/>
            <person name="Magnuson J.K."/>
            <person name="James T.Y."/>
            <person name="O'Malley M.A."/>
            <person name="Stajich J.E."/>
            <person name="Spatafora J.W."/>
            <person name="Visel A."/>
            <person name="Grigoriev I.V."/>
        </authorList>
    </citation>
    <scope>NUCLEOTIDE SEQUENCE [LARGE SCALE GENOMIC DNA]</scope>
    <source>
        <strain evidence="2 3">PL171</strain>
    </source>
</reference>
<feature type="compositionally biased region" description="Basic residues" evidence="1">
    <location>
        <begin position="1"/>
        <end position="15"/>
    </location>
</feature>
<gene>
    <name evidence="2" type="ORF">BCR44DRAFT_1426217</name>
</gene>
<proteinExistence type="predicted"/>
<accession>A0A1Y2I3W4</accession>